<dbReference type="AlphaFoldDB" id="A0A840Q8J9"/>
<proteinExistence type="predicted"/>
<name>A0A840Q8J9_9PSEU</name>
<sequence>MSPIRFDKAWENAYEVADHASRTGIDVILVRDLVGRLSLVVDDTRDAAIPEKD</sequence>
<evidence type="ECO:0000313" key="1">
    <source>
        <dbReference type="EMBL" id="MBB5155018.1"/>
    </source>
</evidence>
<comment type="caution">
    <text evidence="1">The sequence shown here is derived from an EMBL/GenBank/DDBJ whole genome shotgun (WGS) entry which is preliminary data.</text>
</comment>
<evidence type="ECO:0000313" key="2">
    <source>
        <dbReference type="Proteomes" id="UP000584374"/>
    </source>
</evidence>
<keyword evidence="2" id="KW-1185">Reference proteome</keyword>
<gene>
    <name evidence="1" type="ORF">BJ970_002552</name>
</gene>
<accession>A0A840Q8J9</accession>
<dbReference type="RefSeq" id="WP_184726431.1">
    <property type="nucleotide sequence ID" value="NZ_JACHIW010000001.1"/>
</dbReference>
<dbReference type="Proteomes" id="UP000584374">
    <property type="component" value="Unassembled WGS sequence"/>
</dbReference>
<dbReference type="EMBL" id="JACHIW010000001">
    <property type="protein sequence ID" value="MBB5155018.1"/>
    <property type="molecule type" value="Genomic_DNA"/>
</dbReference>
<reference evidence="1 2" key="1">
    <citation type="submission" date="2020-08" db="EMBL/GenBank/DDBJ databases">
        <title>Sequencing the genomes of 1000 actinobacteria strains.</title>
        <authorList>
            <person name="Klenk H.-P."/>
        </authorList>
    </citation>
    <scope>NUCLEOTIDE SEQUENCE [LARGE SCALE GENOMIC DNA]</scope>
    <source>
        <strain evidence="1 2">DSM 45584</strain>
    </source>
</reference>
<organism evidence="1 2">
    <name type="scientific">Saccharopolyspora phatthalungensis</name>
    <dbReference type="NCBI Taxonomy" id="664693"/>
    <lineage>
        <taxon>Bacteria</taxon>
        <taxon>Bacillati</taxon>
        <taxon>Actinomycetota</taxon>
        <taxon>Actinomycetes</taxon>
        <taxon>Pseudonocardiales</taxon>
        <taxon>Pseudonocardiaceae</taxon>
        <taxon>Saccharopolyspora</taxon>
    </lineage>
</organism>
<protein>
    <submittedName>
        <fullName evidence="1">Uncharacterized protein</fullName>
    </submittedName>
</protein>